<dbReference type="NCBIfam" id="TIGR00685">
    <property type="entry name" value="T6PP"/>
    <property type="match status" value="1"/>
</dbReference>
<accession>A0A7C5L7R5</accession>
<dbReference type="GO" id="GO:0004805">
    <property type="term" value="F:trehalose-phosphatase activity"/>
    <property type="evidence" value="ECO:0007669"/>
    <property type="project" value="UniProtKB-EC"/>
</dbReference>
<dbReference type="EC" id="3.1.3.12" evidence="2"/>
<reference evidence="3" key="1">
    <citation type="journal article" date="2020" name="mSystems">
        <title>Genome- and Community-Level Interaction Insights into Carbon Utilization and Element Cycling Functions of Hydrothermarchaeota in Hydrothermal Sediment.</title>
        <authorList>
            <person name="Zhou Z."/>
            <person name="Liu Y."/>
            <person name="Xu W."/>
            <person name="Pan J."/>
            <person name="Luo Z.H."/>
            <person name="Li M."/>
        </authorList>
    </citation>
    <scope>NUCLEOTIDE SEQUENCE [LARGE SCALE GENOMIC DNA]</scope>
    <source>
        <strain evidence="3">HyVt-501</strain>
    </source>
</reference>
<keyword evidence="2" id="KW-0460">Magnesium</keyword>
<organism evidence="3">
    <name type="scientific">Aquifex aeolicus</name>
    <dbReference type="NCBI Taxonomy" id="63363"/>
    <lineage>
        <taxon>Bacteria</taxon>
        <taxon>Pseudomonadati</taxon>
        <taxon>Aquificota</taxon>
        <taxon>Aquificia</taxon>
        <taxon>Aquificales</taxon>
        <taxon>Aquificaceae</taxon>
        <taxon>Aquifex</taxon>
    </lineage>
</organism>
<comment type="cofactor">
    <cofactor evidence="2">
        <name>Mg(2+)</name>
        <dbReference type="ChEBI" id="CHEBI:18420"/>
    </cofactor>
</comment>
<comment type="similarity">
    <text evidence="2">Belongs to the trehalose phosphatase family.</text>
</comment>
<proteinExistence type="inferred from homology"/>
<dbReference type="InterPro" id="IPR003337">
    <property type="entry name" value="Trehalose_PPase"/>
</dbReference>
<dbReference type="EMBL" id="DRNB01000228">
    <property type="protein sequence ID" value="HHJ64506.1"/>
    <property type="molecule type" value="Genomic_DNA"/>
</dbReference>
<protein>
    <recommendedName>
        <fullName evidence="2">Trehalose 6-phosphate phosphatase</fullName>
        <ecNumber evidence="2">3.1.3.12</ecNumber>
    </recommendedName>
</protein>
<dbReference type="Gene3D" id="3.40.50.1000">
    <property type="entry name" value="HAD superfamily/HAD-like"/>
    <property type="match status" value="1"/>
</dbReference>
<comment type="pathway">
    <text evidence="2">Glycan biosynthesis; trehalose biosynthesis.</text>
</comment>
<feature type="non-terminal residue" evidence="3">
    <location>
        <position position="1"/>
    </location>
</feature>
<name>A0A7C5L7R5_AQUAO</name>
<keyword evidence="2" id="KW-0479">Metal-binding</keyword>
<dbReference type="SUPFAM" id="SSF56784">
    <property type="entry name" value="HAD-like"/>
    <property type="match status" value="1"/>
</dbReference>
<dbReference type="GO" id="GO:0005992">
    <property type="term" value="P:trehalose biosynthetic process"/>
    <property type="evidence" value="ECO:0007669"/>
    <property type="project" value="UniProtKB-UniPathway"/>
</dbReference>
<evidence type="ECO:0000256" key="1">
    <source>
        <dbReference type="ARBA" id="ARBA00022801"/>
    </source>
</evidence>
<evidence type="ECO:0000256" key="2">
    <source>
        <dbReference type="RuleBase" id="RU361117"/>
    </source>
</evidence>
<dbReference type="InterPro" id="IPR044651">
    <property type="entry name" value="OTSB-like"/>
</dbReference>
<gene>
    <name evidence="3" type="primary">otsB</name>
    <name evidence="3" type="ORF">ENJ61_06320</name>
</gene>
<dbReference type="Gene3D" id="3.30.70.1020">
    <property type="entry name" value="Trehalose-6-phosphate phosphatase related protein, domain 2"/>
    <property type="match status" value="1"/>
</dbReference>
<evidence type="ECO:0000313" key="3">
    <source>
        <dbReference type="EMBL" id="HHJ64506.1"/>
    </source>
</evidence>
<dbReference type="AlphaFoldDB" id="A0A7C5L7R5"/>
<comment type="function">
    <text evidence="2">Removes the phosphate from trehalose 6-phosphate to produce free trehalose.</text>
</comment>
<dbReference type="GO" id="GO:0046872">
    <property type="term" value="F:metal ion binding"/>
    <property type="evidence" value="ECO:0007669"/>
    <property type="project" value="UniProtKB-KW"/>
</dbReference>
<keyword evidence="1 2" id="KW-0378">Hydrolase</keyword>
<comment type="caution">
    <text evidence="3">The sequence shown here is derived from an EMBL/GenBank/DDBJ whole genome shotgun (WGS) entry which is preliminary data.</text>
</comment>
<sequence>FSSGKIPDLGELMEKIKDMKGVFVEKKEGCFALHYRGYRGDEEEVRKVFRDFVVKHPPRKVIEGKKVLEALYTDQDKGRAVADFLRLTGWNGREPVIYIGDDVTDLYAFRKVKELGGTALFVGEEKPPEADGVLRNVQEVYSFLRKLAT</sequence>
<dbReference type="Proteomes" id="UP000885792">
    <property type="component" value="Unassembled WGS sequence"/>
</dbReference>
<dbReference type="InterPro" id="IPR023214">
    <property type="entry name" value="HAD_sf"/>
</dbReference>
<dbReference type="Pfam" id="PF02358">
    <property type="entry name" value="Trehalose_PPase"/>
    <property type="match status" value="1"/>
</dbReference>
<dbReference type="UniPathway" id="UPA00299"/>
<dbReference type="InterPro" id="IPR036412">
    <property type="entry name" value="HAD-like_sf"/>
</dbReference>
<dbReference type="PANTHER" id="PTHR43768">
    <property type="entry name" value="TREHALOSE 6-PHOSPHATE PHOSPHATASE"/>
    <property type="match status" value="1"/>
</dbReference>
<dbReference type="PANTHER" id="PTHR43768:SF3">
    <property type="entry name" value="TREHALOSE 6-PHOSPHATE PHOSPHATASE"/>
    <property type="match status" value="1"/>
</dbReference>
<comment type="catalytic activity">
    <reaction evidence="2">
        <text>alpha,alpha-trehalose 6-phosphate + H2O = alpha,alpha-trehalose + phosphate</text>
        <dbReference type="Rhea" id="RHEA:23420"/>
        <dbReference type="ChEBI" id="CHEBI:15377"/>
        <dbReference type="ChEBI" id="CHEBI:16551"/>
        <dbReference type="ChEBI" id="CHEBI:43474"/>
        <dbReference type="ChEBI" id="CHEBI:58429"/>
        <dbReference type="EC" id="3.1.3.12"/>
    </reaction>
</comment>